<accession>A0AB39DGR0</accession>
<name>A0AB39DGR0_9BURK</name>
<protein>
    <submittedName>
        <fullName evidence="1">TrfA</fullName>
    </submittedName>
</protein>
<proteinExistence type="predicted"/>
<reference evidence="1" key="1">
    <citation type="submission" date="2024-05" db="EMBL/GenBank/DDBJ databases">
        <authorList>
            <person name="Luo Y.-C."/>
            <person name="Nicholds J."/>
            <person name="Mortimer T."/>
            <person name="Maboni G."/>
        </authorList>
    </citation>
    <scope>NUCLEOTIDE SEQUENCE</scope>
    <source>
        <strain evidence="1">150964</strain>
    </source>
</reference>
<organism evidence="1">
    <name type="scientific">Castellaniella ginsengisoli</name>
    <dbReference type="NCBI Taxonomy" id="546114"/>
    <lineage>
        <taxon>Bacteria</taxon>
        <taxon>Pseudomonadati</taxon>
        <taxon>Pseudomonadota</taxon>
        <taxon>Betaproteobacteria</taxon>
        <taxon>Burkholderiales</taxon>
        <taxon>Alcaligenaceae</taxon>
        <taxon>Castellaniella</taxon>
    </lineage>
</organism>
<sequence>MLTHTSHLTRSPAAAAKRLEDAMRFAHRKAAEAKTQSPTAGLDIRPFVVPGISETSRAIPNHIARSGIFAPIRRGASIMHKETIFLSARNIQITGSGEQLSEDHADIWMHAMYLQATSPAGQQPIVNRADFLRGIGRNTSGASYQWLHEGMKDLARFSLCIEARRPDGSAKYSFGMHPACRVLPMMGGFDYADGIYILVIDPRWAQIFGNREYALIDWETRQKLRGNLARSLQRLIATSADTQQRYSLQWLKDRAHHTGHLRNFRAALLKALEELTDLNLIASPQIGLEKGREVASWVRNNGRSAS</sequence>
<dbReference type="RefSeq" id="WP_269358200.1">
    <property type="nucleotide sequence ID" value="NZ_CP158256.1"/>
</dbReference>
<gene>
    <name evidence="1" type="ORF">ABRZ01_01355</name>
</gene>
<dbReference type="EMBL" id="CP158256">
    <property type="protein sequence ID" value="XDJ53189.1"/>
    <property type="molecule type" value="Genomic_DNA"/>
</dbReference>
<evidence type="ECO:0000313" key="1">
    <source>
        <dbReference type="EMBL" id="XDJ53189.1"/>
    </source>
</evidence>
<dbReference type="AlphaFoldDB" id="A0AB39DGR0"/>